<evidence type="ECO:0000256" key="5">
    <source>
        <dbReference type="ARBA" id="ARBA00022764"/>
    </source>
</evidence>
<dbReference type="InterPro" id="IPR006059">
    <property type="entry name" value="SBP"/>
</dbReference>
<dbReference type="PANTHER" id="PTHR43649">
    <property type="entry name" value="ARABINOSE-BINDING PROTEIN-RELATED"/>
    <property type="match status" value="1"/>
</dbReference>
<dbReference type="Pfam" id="PF01547">
    <property type="entry name" value="SBP_bac_1"/>
    <property type="match status" value="1"/>
</dbReference>
<dbReference type="EMBL" id="VJMG01000072">
    <property type="protein sequence ID" value="TRL34917.1"/>
    <property type="molecule type" value="Genomic_DNA"/>
</dbReference>
<protein>
    <submittedName>
        <fullName evidence="10">Extracellular solute-binding protein</fullName>
    </submittedName>
</protein>
<evidence type="ECO:0000313" key="10">
    <source>
        <dbReference type="EMBL" id="TRL34917.1"/>
    </source>
</evidence>
<comment type="similarity">
    <text evidence="2">Belongs to the bacterial solute-binding protein 1 family.</text>
</comment>
<keyword evidence="11" id="KW-1185">Reference proteome</keyword>
<dbReference type="Gene3D" id="3.40.190.10">
    <property type="entry name" value="Periplasmic binding protein-like II"/>
    <property type="match status" value="1"/>
</dbReference>
<feature type="chain" id="PRO_5022168751" evidence="9">
    <location>
        <begin position="23"/>
        <end position="414"/>
    </location>
</feature>
<organism evidence="10 11">
    <name type="scientific">Rhizobium straminoryzae</name>
    <dbReference type="NCBI Taxonomy" id="1387186"/>
    <lineage>
        <taxon>Bacteria</taxon>
        <taxon>Pseudomonadati</taxon>
        <taxon>Pseudomonadota</taxon>
        <taxon>Alphaproteobacteria</taxon>
        <taxon>Hyphomicrobiales</taxon>
        <taxon>Rhizobiaceae</taxon>
        <taxon>Rhizobium/Agrobacterium group</taxon>
        <taxon>Rhizobium</taxon>
    </lineage>
</organism>
<evidence type="ECO:0000256" key="3">
    <source>
        <dbReference type="ARBA" id="ARBA00022475"/>
    </source>
</evidence>
<keyword evidence="5" id="KW-0574">Periplasm</keyword>
<keyword evidence="3" id="KW-1003">Cell membrane</keyword>
<evidence type="ECO:0000313" key="11">
    <source>
        <dbReference type="Proteomes" id="UP000316801"/>
    </source>
</evidence>
<dbReference type="InterPro" id="IPR050490">
    <property type="entry name" value="Bact_solute-bd_prot1"/>
</dbReference>
<evidence type="ECO:0000256" key="1">
    <source>
        <dbReference type="ARBA" id="ARBA00004418"/>
    </source>
</evidence>
<evidence type="ECO:0000256" key="9">
    <source>
        <dbReference type="SAM" id="SignalP"/>
    </source>
</evidence>
<comment type="subcellular location">
    <subcellularLocation>
        <location evidence="1">Periplasm</location>
    </subcellularLocation>
</comment>
<dbReference type="SUPFAM" id="SSF53850">
    <property type="entry name" value="Periplasmic binding protein-like II"/>
    <property type="match status" value="1"/>
</dbReference>
<evidence type="ECO:0000256" key="7">
    <source>
        <dbReference type="ARBA" id="ARBA00023139"/>
    </source>
</evidence>
<name>A0A549SZ85_9HYPH</name>
<accession>A0A549SZ85</accession>
<dbReference type="RefSeq" id="WP_143127295.1">
    <property type="nucleotide sequence ID" value="NZ_VJMG01000072.1"/>
</dbReference>
<dbReference type="PANTHER" id="PTHR43649:SF33">
    <property type="entry name" value="POLYGALACTURONAN_RHAMNOGALACTURONAN-BINDING PROTEIN YTCQ"/>
    <property type="match status" value="1"/>
</dbReference>
<evidence type="ECO:0000256" key="4">
    <source>
        <dbReference type="ARBA" id="ARBA00022729"/>
    </source>
</evidence>
<gene>
    <name evidence="10" type="ORF">FNA46_21655</name>
</gene>
<keyword evidence="6" id="KW-0472">Membrane</keyword>
<evidence type="ECO:0000256" key="6">
    <source>
        <dbReference type="ARBA" id="ARBA00023136"/>
    </source>
</evidence>
<proteinExistence type="inferred from homology"/>
<keyword evidence="4 9" id="KW-0732">Signal</keyword>
<dbReference type="GO" id="GO:0042597">
    <property type="term" value="C:periplasmic space"/>
    <property type="evidence" value="ECO:0007669"/>
    <property type="project" value="UniProtKB-SubCell"/>
</dbReference>
<dbReference type="Proteomes" id="UP000316801">
    <property type="component" value="Unassembled WGS sequence"/>
</dbReference>
<evidence type="ECO:0000256" key="2">
    <source>
        <dbReference type="ARBA" id="ARBA00008520"/>
    </source>
</evidence>
<sequence>MKRFLYGSLMAAGLLAGMPAHASELKIMWYLGTDAEEQAIKDVLAAYTKLNPKTTFNLQIVPYDDIDNRFAQLAAAGTLPDLSKTSSMRPFIRPYLTDFAPVFGKDYLNDFVPGWAAGAKLGDQIIAAPLQVTATGMLINRSAFDKAGVAIPDIKTSWTWDEFLAKTKEVADKAGVRYPLVWDVSQSRWLTMEFQYGNHIYSENEPYKVVFDHDKATAVLDKFIGMTKTHMPPGLWSGSSSDNPKQLFTSGQAVAWMSGNWQAGGLAENAKFDWQAGPTPYGTVKSSMVGGDYVIGFNTSEHVDEANAFIKWLTTDPKAQELYTKPLMYIPANLKVPPIDYGNAKASAALQAFKEELAASPNYAATDQANPAMQYVWGPMRQTLFQATTGQISSAKAIDQIIKTAQDSLTEAGQ</sequence>
<keyword evidence="8" id="KW-0449">Lipoprotein</keyword>
<comment type="caution">
    <text evidence="10">The sequence shown here is derived from an EMBL/GenBank/DDBJ whole genome shotgun (WGS) entry which is preliminary data.</text>
</comment>
<feature type="signal peptide" evidence="9">
    <location>
        <begin position="1"/>
        <end position="22"/>
    </location>
</feature>
<dbReference type="AlphaFoldDB" id="A0A549SZ85"/>
<keyword evidence="7" id="KW-0564">Palmitate</keyword>
<evidence type="ECO:0000256" key="8">
    <source>
        <dbReference type="ARBA" id="ARBA00023288"/>
    </source>
</evidence>
<reference evidence="10 11" key="1">
    <citation type="submission" date="2019-07" db="EMBL/GenBank/DDBJ databases">
        <title>Ln-dependent methylotrophs.</title>
        <authorList>
            <person name="Tani A."/>
        </authorList>
    </citation>
    <scope>NUCLEOTIDE SEQUENCE [LARGE SCALE GENOMIC DNA]</scope>
    <source>
        <strain evidence="10 11">SM12</strain>
    </source>
</reference>